<accession>A0ABW2QR09</accession>
<dbReference type="Proteomes" id="UP001596501">
    <property type="component" value="Unassembled WGS sequence"/>
</dbReference>
<organism evidence="3 4">
    <name type="scientific">Hydrogenophaga atypica</name>
    <dbReference type="NCBI Taxonomy" id="249409"/>
    <lineage>
        <taxon>Bacteria</taxon>
        <taxon>Pseudomonadati</taxon>
        <taxon>Pseudomonadota</taxon>
        <taxon>Betaproteobacteria</taxon>
        <taxon>Burkholderiales</taxon>
        <taxon>Comamonadaceae</taxon>
        <taxon>Hydrogenophaga</taxon>
    </lineage>
</organism>
<evidence type="ECO:0000259" key="2">
    <source>
        <dbReference type="Pfam" id="PF25202"/>
    </source>
</evidence>
<dbReference type="InterPro" id="IPR057156">
    <property type="entry name" value="DUF7834"/>
</dbReference>
<feature type="domain" description="DUF7834" evidence="2">
    <location>
        <begin position="202"/>
        <end position="446"/>
    </location>
</feature>
<dbReference type="PANTHER" id="PTHR35149:SF2">
    <property type="entry name" value="DUF262 DOMAIN-CONTAINING PROTEIN"/>
    <property type="match status" value="1"/>
</dbReference>
<dbReference type="PANTHER" id="PTHR35149">
    <property type="entry name" value="SLL5132 PROTEIN"/>
    <property type="match status" value="1"/>
</dbReference>
<dbReference type="RefSeq" id="WP_382228728.1">
    <property type="nucleotide sequence ID" value="NZ_JBHTCA010000055.1"/>
</dbReference>
<evidence type="ECO:0000313" key="4">
    <source>
        <dbReference type="Proteomes" id="UP001596501"/>
    </source>
</evidence>
<dbReference type="EMBL" id="JBHTCA010000055">
    <property type="protein sequence ID" value="MFC7411815.1"/>
    <property type="molecule type" value="Genomic_DNA"/>
</dbReference>
<evidence type="ECO:0000313" key="3">
    <source>
        <dbReference type="EMBL" id="MFC7411815.1"/>
    </source>
</evidence>
<gene>
    <name evidence="3" type="ORF">ACFQPB_23465</name>
</gene>
<evidence type="ECO:0000259" key="1">
    <source>
        <dbReference type="Pfam" id="PF03235"/>
    </source>
</evidence>
<reference evidence="4" key="1">
    <citation type="journal article" date="2019" name="Int. J. Syst. Evol. Microbiol.">
        <title>The Global Catalogue of Microorganisms (GCM) 10K type strain sequencing project: providing services to taxonomists for standard genome sequencing and annotation.</title>
        <authorList>
            <consortium name="The Broad Institute Genomics Platform"/>
            <consortium name="The Broad Institute Genome Sequencing Center for Infectious Disease"/>
            <person name="Wu L."/>
            <person name="Ma J."/>
        </authorList>
    </citation>
    <scope>NUCLEOTIDE SEQUENCE [LARGE SCALE GENOMIC DNA]</scope>
    <source>
        <strain evidence="4">CGMCC 1.12371</strain>
    </source>
</reference>
<comment type="caution">
    <text evidence="3">The sequence shown here is derived from an EMBL/GenBank/DDBJ whole genome shotgun (WGS) entry which is preliminary data.</text>
</comment>
<dbReference type="Pfam" id="PF03235">
    <property type="entry name" value="GmrSD_N"/>
    <property type="match status" value="1"/>
</dbReference>
<protein>
    <submittedName>
        <fullName evidence="3">DUF262 domain-containing protein</fullName>
    </submittedName>
</protein>
<dbReference type="InterPro" id="IPR004919">
    <property type="entry name" value="GmrSD_N"/>
</dbReference>
<feature type="domain" description="GmrSD restriction endonucleases N-terminal" evidence="1">
    <location>
        <begin position="19"/>
        <end position="178"/>
    </location>
</feature>
<dbReference type="Pfam" id="PF25202">
    <property type="entry name" value="DUF7834"/>
    <property type="match status" value="1"/>
</dbReference>
<proteinExistence type="predicted"/>
<name>A0ABW2QR09_9BURK</name>
<keyword evidence="4" id="KW-1185">Reference proteome</keyword>
<sequence>MTSADPPIPVRVEVLSFASLFNESADPLAVDTYQRGFVWNEDKVRQLADDLSAYQQKADLKPPYYMGTVLIHHHADKKKRFLIDGQQRITALCLLHWQLNNSLPTKCALSYSPKSARRIRTAVEVLRKHRCTPDAGIFDQIVFTVISVDRVDLAFTFFDTQNNRGLPLHATDLLKAYHLRAVGADADADADAASVERKEALQTLCAQRWEGIQRGAPVMSHDQEFAQSLFVKFLWRARYWTGQRVTLGGHNALMEEFQKHTWENKGDPATMPLYRSRHNQLGTALTLGRDGHGEIHTNRISLSPRAEDLPFAIRQPIHKGIGFFLYADKYAALLRRLVVDPTDSVEVLHFREVYEKLLMANSLFLREIFLLAAVMFADQFEDEKLWEFSLWLDHALGAIRLEKEQVRYEAAQNFFKQDTLNLLDVIASGYRPEQVVAHLKANHTHAKTYSDETIEAGKGVQGVYKQAVLTYYGRGDATSLNGKHAWIDTKLEGVLA</sequence>